<protein>
    <recommendedName>
        <fullName evidence="6">Nucleoside phosphorylase domain-containing protein</fullName>
    </recommendedName>
</protein>
<organism evidence="4 5">
    <name type="scientific">Aspergillus coremiiformis</name>
    <dbReference type="NCBI Taxonomy" id="138285"/>
    <lineage>
        <taxon>Eukaryota</taxon>
        <taxon>Fungi</taxon>
        <taxon>Dikarya</taxon>
        <taxon>Ascomycota</taxon>
        <taxon>Pezizomycotina</taxon>
        <taxon>Eurotiomycetes</taxon>
        <taxon>Eurotiomycetidae</taxon>
        <taxon>Eurotiales</taxon>
        <taxon>Aspergillaceae</taxon>
        <taxon>Aspergillus</taxon>
        <taxon>Aspergillus subgen. Circumdati</taxon>
    </lineage>
</organism>
<dbReference type="Proteomes" id="UP000327118">
    <property type="component" value="Unassembled WGS sequence"/>
</dbReference>
<dbReference type="InterPro" id="IPR002110">
    <property type="entry name" value="Ankyrin_rpt"/>
</dbReference>
<dbReference type="InterPro" id="IPR027417">
    <property type="entry name" value="P-loop_NTPase"/>
</dbReference>
<dbReference type="PANTHER" id="PTHR10039:SF5">
    <property type="entry name" value="NACHT DOMAIN-CONTAINING PROTEIN"/>
    <property type="match status" value="1"/>
</dbReference>
<proteinExistence type="predicted"/>
<dbReference type="SUPFAM" id="SSF48403">
    <property type="entry name" value="Ankyrin repeat"/>
    <property type="match status" value="1"/>
</dbReference>
<evidence type="ECO:0008006" key="6">
    <source>
        <dbReference type="Google" id="ProtNLM"/>
    </source>
</evidence>
<dbReference type="EMBL" id="ML739035">
    <property type="protein sequence ID" value="KAE8356767.1"/>
    <property type="molecule type" value="Genomic_DNA"/>
</dbReference>
<keyword evidence="5" id="KW-1185">Reference proteome</keyword>
<dbReference type="Pfam" id="PF12796">
    <property type="entry name" value="Ank_2"/>
    <property type="match status" value="2"/>
</dbReference>
<dbReference type="SMART" id="SM00248">
    <property type="entry name" value="ANK"/>
    <property type="match status" value="8"/>
</dbReference>
<dbReference type="SUPFAM" id="SSF53167">
    <property type="entry name" value="Purine and uridine phosphorylases"/>
    <property type="match status" value="1"/>
</dbReference>
<dbReference type="GO" id="GO:0009116">
    <property type="term" value="P:nucleoside metabolic process"/>
    <property type="evidence" value="ECO:0007669"/>
    <property type="project" value="InterPro"/>
</dbReference>
<evidence type="ECO:0000313" key="4">
    <source>
        <dbReference type="EMBL" id="KAE8356767.1"/>
    </source>
</evidence>
<sequence length="1368" mass="156639">MSKLTRLCREDIKVAIICALSLEAVAVKQLFEWRYKEKDCAGFRKMPNDPNAYTLGRIGDYDVVLVHMSGPGKAAASTLSSHMRHSFPEVELAILVGICGGVPCKPISDYREERREIFLGDVIIGTGIIQYDYGRRIGDRFIRKDGNKDELGRANLAIRSFTTKLLSEQKDLRKEIPKYLGRILQKLDLSSPEPGDDQLIDPGYEHQTDNCLCTVGDPQVICRRRDDSCKVLEPYVHFGLIASADTVMMSARCRDEIAERDKVIGFEMEGAGIWDNIPLFVMKGVCDYADSHKRKDWQMFAAASAASCMRAVLEESPVSITPSTKDEISSEERDALESLNFPEAKYRQQEIVEAEVDTCTWVFAREEYLSWMDDEELKHHKGFLWIKGKPGAGKSTLMKHVLTNAERLNISTIIVSFFFHAQGVALEKSSIGMYRSLLYQLLRSTMTPVQIRDTFFSTVRMKQKQQDDKSEIIWTERELKNEVLTAIRALAGHRVLFLIDALDECRGGGDTPANIIKFLHEISKTAASKGEINLRICLASRHYQYIDVGSGKWLVLEDAKQHQKDMENYVKETLRCEDETIRKDICKRSAGVFLWVTLVVQSLNAAFDRGNVEAVRTKLRETPNGLNNLFRDILNRDREGRGLLIFCLVLVLFSCRPLTREELYFALCFWESSVVNREPIHTVSVFDRYILDVSKGLVEITGSNQRTVRFIHESVRDFLLDGGLDELERTPRRPLDTLKGRWHSTLAKLCFRYFSTGQFDHLDFTLRWHNEFPSLREKSGKGNPPFFSYAIRHLLVHSNTAQRYGFDQDNLFKETVNRFAKFREFYNFTEVSEKNRYKDESILYFLADKHLSDLVSLAIRNGSHGWEKSGKLGCPMGTAVYNDFRRTIRAILGCTLDPPKGRGTLEEPEAVEGMKQFLDKAPSDLFKMEGTEFEGTEYEGPTFLLKLAIERGQLWTVAVLWKTGMIDFNQPSINGYTPLARAIQVEVPRVVEYLLGARSHDFRLDVNIKTKDGDPPLKLAIKTYYVASEVTNMLLLCDRLDHSCLDGEAQNAFHWAVYHNQPTLLGRLIQLKLNINHRDMRGRSALFYAVERCNVEAIQVLLALEMVEVNSRDTNGMTPLSWALARSEKKRQESLELLLRCNKVDVNASDPYRRTPLMWALDSNNEAAIDLLLSNKVTDISCDGCRPETPLIIAVKNAQSHLVKKILQSGTRRVNVNCQDINGRTALSWAFGPWYPGRDETVAINPRRFDTSIAKLLLDSNADIRMTDHFGHTPLWWSKSYDIILAKGTPVWEVEDPHRSLFPNIVLDSYKDLISQDLPRDDESWRREILNMWYRWNRPRRDPSTMKWRNIPLIFLIETGQSIEDMSE</sequence>
<evidence type="ECO:0000259" key="3">
    <source>
        <dbReference type="Pfam" id="PF24883"/>
    </source>
</evidence>
<dbReference type="Pfam" id="PF01048">
    <property type="entry name" value="PNP_UDP_1"/>
    <property type="match status" value="1"/>
</dbReference>
<dbReference type="InterPro" id="IPR036770">
    <property type="entry name" value="Ankyrin_rpt-contain_sf"/>
</dbReference>
<evidence type="ECO:0000313" key="5">
    <source>
        <dbReference type="Proteomes" id="UP000327118"/>
    </source>
</evidence>
<dbReference type="Gene3D" id="3.40.50.300">
    <property type="entry name" value="P-loop containing nucleotide triphosphate hydrolases"/>
    <property type="match status" value="1"/>
</dbReference>
<dbReference type="Gene3D" id="1.25.40.20">
    <property type="entry name" value="Ankyrin repeat-containing domain"/>
    <property type="match status" value="1"/>
</dbReference>
<reference evidence="5" key="1">
    <citation type="submission" date="2019-04" db="EMBL/GenBank/DDBJ databases">
        <title>Friends and foes A comparative genomics studyof 23 Aspergillus species from section Flavi.</title>
        <authorList>
            <consortium name="DOE Joint Genome Institute"/>
            <person name="Kjaerbolling I."/>
            <person name="Vesth T."/>
            <person name="Frisvad J.C."/>
            <person name="Nybo J.L."/>
            <person name="Theobald S."/>
            <person name="Kildgaard S."/>
            <person name="Isbrandt T."/>
            <person name="Kuo A."/>
            <person name="Sato A."/>
            <person name="Lyhne E.K."/>
            <person name="Kogle M.E."/>
            <person name="Wiebenga A."/>
            <person name="Kun R.S."/>
            <person name="Lubbers R.J."/>
            <person name="Makela M.R."/>
            <person name="Barry K."/>
            <person name="Chovatia M."/>
            <person name="Clum A."/>
            <person name="Daum C."/>
            <person name="Haridas S."/>
            <person name="He G."/>
            <person name="LaButti K."/>
            <person name="Lipzen A."/>
            <person name="Mondo S."/>
            <person name="Riley R."/>
            <person name="Salamov A."/>
            <person name="Simmons B.A."/>
            <person name="Magnuson J.K."/>
            <person name="Henrissat B."/>
            <person name="Mortensen U.H."/>
            <person name="Larsen T.O."/>
            <person name="Devries R.P."/>
            <person name="Grigoriev I.V."/>
            <person name="Machida M."/>
            <person name="Baker S.E."/>
            <person name="Andersen M.R."/>
        </authorList>
    </citation>
    <scope>NUCLEOTIDE SEQUENCE [LARGE SCALE GENOMIC DNA]</scope>
    <source>
        <strain evidence="5">CBS 553.77</strain>
    </source>
</reference>
<feature type="domain" description="Nucleoside phosphorylase" evidence="2">
    <location>
        <begin position="13"/>
        <end position="292"/>
    </location>
</feature>
<dbReference type="PANTHER" id="PTHR10039">
    <property type="entry name" value="AMELOGENIN"/>
    <property type="match status" value="1"/>
</dbReference>
<dbReference type="Pfam" id="PF24883">
    <property type="entry name" value="NPHP3_N"/>
    <property type="match status" value="1"/>
</dbReference>
<dbReference type="InterPro" id="IPR035994">
    <property type="entry name" value="Nucleoside_phosphorylase_sf"/>
</dbReference>
<dbReference type="OrthoDB" id="194358at2759"/>
<name>A0A5N6ZGH7_9EURO</name>
<dbReference type="SUPFAM" id="SSF52540">
    <property type="entry name" value="P-loop containing nucleoside triphosphate hydrolases"/>
    <property type="match status" value="1"/>
</dbReference>
<keyword evidence="1" id="KW-0677">Repeat</keyword>
<dbReference type="GO" id="GO:0003824">
    <property type="term" value="F:catalytic activity"/>
    <property type="evidence" value="ECO:0007669"/>
    <property type="project" value="InterPro"/>
</dbReference>
<feature type="domain" description="Nephrocystin 3-like N-terminal" evidence="3">
    <location>
        <begin position="357"/>
        <end position="541"/>
    </location>
</feature>
<dbReference type="InterPro" id="IPR000845">
    <property type="entry name" value="Nucleoside_phosphorylase_d"/>
</dbReference>
<dbReference type="Gene3D" id="3.40.50.1580">
    <property type="entry name" value="Nucleoside phosphorylase domain"/>
    <property type="match status" value="1"/>
</dbReference>
<dbReference type="InterPro" id="IPR056884">
    <property type="entry name" value="NPHP3-like_N"/>
</dbReference>
<evidence type="ECO:0000259" key="2">
    <source>
        <dbReference type="Pfam" id="PF01048"/>
    </source>
</evidence>
<evidence type="ECO:0000256" key="1">
    <source>
        <dbReference type="ARBA" id="ARBA00022737"/>
    </source>
</evidence>
<gene>
    <name evidence="4" type="ORF">BDV28DRAFT_144890</name>
</gene>
<accession>A0A5N6ZGH7</accession>